<gene>
    <name evidence="3" type="ORF">LARSCL_LOCUS4573</name>
</gene>
<feature type="domain" description="GOLD" evidence="2">
    <location>
        <begin position="265"/>
        <end position="378"/>
    </location>
</feature>
<dbReference type="PANTHER" id="PTHR23324">
    <property type="entry name" value="SEC14 RELATED PROTEIN"/>
    <property type="match status" value="1"/>
</dbReference>
<dbReference type="Pfam" id="PF00650">
    <property type="entry name" value="CRAL_TRIO"/>
    <property type="match status" value="1"/>
</dbReference>
<keyword evidence="4" id="KW-1185">Reference proteome</keyword>
<dbReference type="SUPFAM" id="SSF46938">
    <property type="entry name" value="CRAL/TRIO N-terminal domain"/>
    <property type="match status" value="1"/>
</dbReference>
<dbReference type="EMBL" id="CAXIEN010000037">
    <property type="protein sequence ID" value="CAL1269130.1"/>
    <property type="molecule type" value="Genomic_DNA"/>
</dbReference>
<dbReference type="SMART" id="SM00516">
    <property type="entry name" value="SEC14"/>
    <property type="match status" value="1"/>
</dbReference>
<dbReference type="InterPro" id="IPR009038">
    <property type="entry name" value="GOLD_dom"/>
</dbReference>
<evidence type="ECO:0000259" key="2">
    <source>
        <dbReference type="PROSITE" id="PS50866"/>
    </source>
</evidence>
<feature type="domain" description="CRAL-TRIO" evidence="1">
    <location>
        <begin position="75"/>
        <end position="248"/>
    </location>
</feature>
<name>A0AAV1ZC44_9ARAC</name>
<evidence type="ECO:0000313" key="3">
    <source>
        <dbReference type="EMBL" id="CAL1269130.1"/>
    </source>
</evidence>
<dbReference type="GO" id="GO:0005737">
    <property type="term" value="C:cytoplasm"/>
    <property type="evidence" value="ECO:0007669"/>
    <property type="project" value="TreeGrafter"/>
</dbReference>
<dbReference type="SUPFAM" id="SSF52087">
    <property type="entry name" value="CRAL/TRIO domain"/>
    <property type="match status" value="1"/>
</dbReference>
<dbReference type="AlphaFoldDB" id="A0AAV1ZC44"/>
<dbReference type="Gene3D" id="3.40.525.10">
    <property type="entry name" value="CRAL-TRIO lipid binding domain"/>
    <property type="match status" value="1"/>
</dbReference>
<dbReference type="Proteomes" id="UP001497382">
    <property type="component" value="Unassembled WGS sequence"/>
</dbReference>
<accession>A0AAV1ZC44</accession>
<dbReference type="InterPro" id="IPR036273">
    <property type="entry name" value="CRAL/TRIO_N_dom_sf"/>
</dbReference>
<reference evidence="3 4" key="1">
    <citation type="submission" date="2024-04" db="EMBL/GenBank/DDBJ databases">
        <authorList>
            <person name="Rising A."/>
            <person name="Reimegard J."/>
            <person name="Sonavane S."/>
            <person name="Akerstrom W."/>
            <person name="Nylinder S."/>
            <person name="Hedman E."/>
            <person name="Kallberg Y."/>
        </authorList>
    </citation>
    <scope>NUCLEOTIDE SEQUENCE [LARGE SCALE GENOMIC DNA]</scope>
</reference>
<comment type="caution">
    <text evidence="3">The sequence shown here is derived from an EMBL/GenBank/DDBJ whole genome shotgun (WGS) entry which is preliminary data.</text>
</comment>
<evidence type="ECO:0000259" key="1">
    <source>
        <dbReference type="PROSITE" id="PS50191"/>
    </source>
</evidence>
<dbReference type="PROSITE" id="PS50866">
    <property type="entry name" value="GOLD"/>
    <property type="match status" value="1"/>
</dbReference>
<dbReference type="InterPro" id="IPR051064">
    <property type="entry name" value="SEC14/CRAL-TRIO_domain"/>
</dbReference>
<dbReference type="CDD" id="cd00170">
    <property type="entry name" value="SEC14"/>
    <property type="match status" value="1"/>
</dbReference>
<dbReference type="PROSITE" id="PS50191">
    <property type="entry name" value="CRAL_TRIO"/>
    <property type="match status" value="1"/>
</dbReference>
<evidence type="ECO:0008006" key="5">
    <source>
        <dbReference type="Google" id="ProtNLM"/>
    </source>
</evidence>
<evidence type="ECO:0000313" key="4">
    <source>
        <dbReference type="Proteomes" id="UP001497382"/>
    </source>
</evidence>
<organism evidence="3 4">
    <name type="scientific">Larinioides sclopetarius</name>
    <dbReference type="NCBI Taxonomy" id="280406"/>
    <lineage>
        <taxon>Eukaryota</taxon>
        <taxon>Metazoa</taxon>
        <taxon>Ecdysozoa</taxon>
        <taxon>Arthropoda</taxon>
        <taxon>Chelicerata</taxon>
        <taxon>Arachnida</taxon>
        <taxon>Araneae</taxon>
        <taxon>Araneomorphae</taxon>
        <taxon>Entelegynae</taxon>
        <taxon>Araneoidea</taxon>
        <taxon>Araneidae</taxon>
        <taxon>Larinioides</taxon>
    </lineage>
</organism>
<dbReference type="InterPro" id="IPR036598">
    <property type="entry name" value="GOLD_dom_sf"/>
</dbReference>
<sequence>MTLSEFSPEEQAVIEELKRRTINYVTPKMLEDNYLFYRFAKARDFNLADAESMLNKNICWRKEFGMDTILTDYKPPEVLVKYVPSSHLCFDKEGCSVLYVDAGRLDCKGLWNCAKKQELMKFFTYVQEKEKDAQIKRYKKVGKQVLFPIFDYEKMPYATATHMKTLQYCLYFLKTYMDNFPEVLKCAFVINAPFYFVWCYAVFKQVLPATVVKKIQIFGTDGWKEELLKLIDADFLPAFLGGNKTDPDGNPLCKTFVKRGEPIPKSCYMKKERKKLSADFQKLTIMPLSKEEISFEVKEANSNLEWEYEVKSRDIAFSLQFKEENLEPVELIPKQRIETFYETEKGLFKCKKVGTYTMVLDNSYSWLYSKEVYFRASIKSPKDIRNEQLL</sequence>
<protein>
    <recommendedName>
        <fullName evidence="5">SEC14-like protein 2</fullName>
    </recommendedName>
</protein>
<dbReference type="InterPro" id="IPR036865">
    <property type="entry name" value="CRAL-TRIO_dom_sf"/>
</dbReference>
<dbReference type="InterPro" id="IPR001251">
    <property type="entry name" value="CRAL-TRIO_dom"/>
</dbReference>
<proteinExistence type="predicted"/>
<dbReference type="SUPFAM" id="SSF101576">
    <property type="entry name" value="Supernatant protein factor (SPF), C-terminal domain"/>
    <property type="match status" value="1"/>
</dbReference>
<dbReference type="Gene3D" id="2.60.120.680">
    <property type="entry name" value="GOLD domain"/>
    <property type="match status" value="1"/>
</dbReference>
<dbReference type="PANTHER" id="PTHR23324:SF83">
    <property type="entry name" value="SEC14-LIKE PROTEIN 2"/>
    <property type="match status" value="1"/>
</dbReference>